<protein>
    <submittedName>
        <fullName evidence="4">FecR family protein</fullName>
    </submittedName>
</protein>
<dbReference type="RefSeq" id="WP_076378943.1">
    <property type="nucleotide sequence ID" value="NZ_AP017422.1"/>
</dbReference>
<dbReference type="Pfam" id="PF04773">
    <property type="entry name" value="FecR"/>
    <property type="match status" value="1"/>
</dbReference>
<evidence type="ECO:0000313" key="4">
    <source>
        <dbReference type="EMBL" id="SIT05772.1"/>
    </source>
</evidence>
<evidence type="ECO:0000256" key="1">
    <source>
        <dbReference type="SAM" id="Phobius"/>
    </source>
</evidence>
<accession>A0A173MJQ0</accession>
<dbReference type="InterPro" id="IPR032508">
    <property type="entry name" value="FecR_C"/>
</dbReference>
<dbReference type="KEGG" id="fln:FLA_3894"/>
<keyword evidence="1" id="KW-1133">Transmembrane helix</keyword>
<dbReference type="AlphaFoldDB" id="A0A173MJQ0"/>
<dbReference type="Pfam" id="PF16344">
    <property type="entry name" value="FecR_C"/>
    <property type="match status" value="1"/>
</dbReference>
<dbReference type="PANTHER" id="PTHR30273:SF2">
    <property type="entry name" value="PROTEIN FECR"/>
    <property type="match status" value="1"/>
</dbReference>
<dbReference type="Proteomes" id="UP000186917">
    <property type="component" value="Unassembled WGS sequence"/>
</dbReference>
<dbReference type="PANTHER" id="PTHR30273">
    <property type="entry name" value="PERIPLASMIC SIGNAL SENSOR AND SIGMA FACTOR ACTIVATOR FECR-RELATED"/>
    <property type="match status" value="1"/>
</dbReference>
<dbReference type="PIRSF" id="PIRSF018266">
    <property type="entry name" value="FecR"/>
    <property type="match status" value="1"/>
</dbReference>
<dbReference type="InterPro" id="IPR012373">
    <property type="entry name" value="Ferrdict_sens_TM"/>
</dbReference>
<keyword evidence="1" id="KW-0472">Membrane</keyword>
<dbReference type="GO" id="GO:0016989">
    <property type="term" value="F:sigma factor antagonist activity"/>
    <property type="evidence" value="ECO:0007669"/>
    <property type="project" value="TreeGrafter"/>
</dbReference>
<dbReference type="EMBL" id="FTOR01000003">
    <property type="protein sequence ID" value="SIT05772.1"/>
    <property type="molecule type" value="Genomic_DNA"/>
</dbReference>
<gene>
    <name evidence="4" type="ORF">SAMN05421788_103209</name>
</gene>
<dbReference type="InterPro" id="IPR006860">
    <property type="entry name" value="FecR"/>
</dbReference>
<evidence type="ECO:0000313" key="5">
    <source>
        <dbReference type="Proteomes" id="UP000186917"/>
    </source>
</evidence>
<reference evidence="5" key="1">
    <citation type="submission" date="2017-01" db="EMBL/GenBank/DDBJ databases">
        <authorList>
            <person name="Varghese N."/>
            <person name="Submissions S."/>
        </authorList>
    </citation>
    <scope>NUCLEOTIDE SEQUENCE [LARGE SCALE GENOMIC DNA]</scope>
    <source>
        <strain evidence="5">DSM 21054</strain>
    </source>
</reference>
<feature type="transmembrane region" description="Helical" evidence="1">
    <location>
        <begin position="94"/>
        <end position="115"/>
    </location>
</feature>
<dbReference type="Gene3D" id="3.55.50.30">
    <property type="match status" value="1"/>
</dbReference>
<feature type="domain" description="Protein FecR C-terminal" evidence="3">
    <location>
        <begin position="262"/>
        <end position="329"/>
    </location>
</feature>
<evidence type="ECO:0000259" key="2">
    <source>
        <dbReference type="Pfam" id="PF04773"/>
    </source>
</evidence>
<sequence>MDYSKHTATDLMMTDSFRAWVNQSDKESCAFWDTLLQQQPQLLPVAKEASFVLLQLQHIKTVDSAPEMETVKANIDLLLDSRSRVMRRTGRVRLLRMTAAAAILVLMAGFALFYYTQEETITAGFARTSEVVLPDGSKVILNANSAVSFKKHWLGWKHREVWLQGEAFFKVTSKPQGYHPKFVVHASALDVAVVGTQFNVYNRRNNVNVVLKEGKVIASGTGAAANAGQLKMHPGQMVALQNNSMQLTEVDAAAYISWMSNRLVFANMPLHKVAQVLEDNYGYTVIWKNKSMMDSTFTGSCPSDNIQILTAAISAVYNRKVSITGNSVTFE</sequence>
<name>A0A173MJQ0_9BACT</name>
<evidence type="ECO:0000259" key="3">
    <source>
        <dbReference type="Pfam" id="PF16344"/>
    </source>
</evidence>
<dbReference type="STRING" id="477680.SAMN05421788_103209"/>
<keyword evidence="5" id="KW-1185">Reference proteome</keyword>
<organism evidence="4 5">
    <name type="scientific">Filimonas lacunae</name>
    <dbReference type="NCBI Taxonomy" id="477680"/>
    <lineage>
        <taxon>Bacteria</taxon>
        <taxon>Pseudomonadati</taxon>
        <taxon>Bacteroidota</taxon>
        <taxon>Chitinophagia</taxon>
        <taxon>Chitinophagales</taxon>
        <taxon>Chitinophagaceae</taxon>
        <taxon>Filimonas</taxon>
    </lineage>
</organism>
<feature type="domain" description="FecR protein" evidence="2">
    <location>
        <begin position="121"/>
        <end position="216"/>
    </location>
</feature>
<keyword evidence="1" id="KW-0812">Transmembrane</keyword>
<dbReference type="OrthoDB" id="923517at2"/>
<proteinExistence type="predicted"/>
<dbReference type="Gene3D" id="2.60.120.1440">
    <property type="match status" value="1"/>
</dbReference>